<accession>A0AAJ5ZL92</accession>
<keyword evidence="8" id="KW-1185">Reference proteome</keyword>
<proteinExistence type="inferred from homology"/>
<dbReference type="Gene3D" id="1.10.287.310">
    <property type="match status" value="1"/>
</dbReference>
<gene>
    <name evidence="5 7" type="primary">rpmC</name>
    <name evidence="6" type="ORF">GKO46_09660</name>
    <name evidence="7" type="ORF">GKO48_11880</name>
</gene>
<evidence type="ECO:0000256" key="4">
    <source>
        <dbReference type="ARBA" id="ARBA00035204"/>
    </source>
</evidence>
<dbReference type="PANTHER" id="PTHR10916">
    <property type="entry name" value="60S RIBOSOMAL PROTEIN L35/50S RIBOSOMAL PROTEIN L29"/>
    <property type="match status" value="1"/>
</dbReference>
<dbReference type="InterPro" id="IPR050063">
    <property type="entry name" value="Ribosomal_protein_uL29"/>
</dbReference>
<dbReference type="EMBL" id="WMBE01000003">
    <property type="protein sequence ID" value="MDG0867335.1"/>
    <property type="molecule type" value="Genomic_DNA"/>
</dbReference>
<keyword evidence="3 5" id="KW-0687">Ribonucleoprotein</keyword>
<keyword evidence="2 5" id="KW-0689">Ribosomal protein</keyword>
<sequence>MRISEVRELNDTELVKELGDQERALMNLRFRKATMQLTNTNELGNTRKSIARIKTVIREREITANLDAAKAEGE</sequence>
<name>A0AAJ5ZL92_9CHLR</name>
<evidence type="ECO:0000256" key="3">
    <source>
        <dbReference type="ARBA" id="ARBA00023274"/>
    </source>
</evidence>
<protein>
    <recommendedName>
        <fullName evidence="4 5">Large ribosomal subunit protein uL29</fullName>
    </recommendedName>
</protein>
<dbReference type="InterPro" id="IPR036049">
    <property type="entry name" value="Ribosomal_uL29_sf"/>
</dbReference>
<dbReference type="RefSeq" id="WP_342825603.1">
    <property type="nucleotide sequence ID" value="NZ_CP046146.1"/>
</dbReference>
<dbReference type="GO" id="GO:0003735">
    <property type="term" value="F:structural constituent of ribosome"/>
    <property type="evidence" value="ECO:0007669"/>
    <property type="project" value="InterPro"/>
</dbReference>
<dbReference type="GO" id="GO:0022625">
    <property type="term" value="C:cytosolic large ribosomal subunit"/>
    <property type="evidence" value="ECO:0007669"/>
    <property type="project" value="TreeGrafter"/>
</dbReference>
<dbReference type="NCBIfam" id="TIGR00012">
    <property type="entry name" value="L29"/>
    <property type="match status" value="1"/>
</dbReference>
<reference evidence="8 9" key="1">
    <citation type="submission" date="2019-11" db="EMBL/GenBank/DDBJ databases">
        <authorList>
            <person name="Cho J.-C."/>
        </authorList>
    </citation>
    <scope>NUCLEOTIDE SEQUENCE [LARGE SCALE GENOMIC DNA]</scope>
    <source>
        <strain evidence="7 8">JH1073</strain>
        <strain evidence="6 9">JH702</strain>
    </source>
</reference>
<dbReference type="EMBL" id="CP046147">
    <property type="protein sequence ID" value="WFG40278.1"/>
    <property type="molecule type" value="Genomic_DNA"/>
</dbReference>
<comment type="similarity">
    <text evidence="1 5">Belongs to the universal ribosomal protein uL29 family.</text>
</comment>
<dbReference type="AlphaFoldDB" id="A0AAJ5ZL92"/>
<dbReference type="Pfam" id="PF00831">
    <property type="entry name" value="Ribosomal_L29"/>
    <property type="match status" value="1"/>
</dbReference>
<dbReference type="Proteomes" id="UP001321249">
    <property type="component" value="Unassembled WGS sequence"/>
</dbReference>
<organism evidence="7 8">
    <name type="scientific">Candidatus Lucifugimonas marina</name>
    <dbReference type="NCBI Taxonomy" id="3038979"/>
    <lineage>
        <taxon>Bacteria</taxon>
        <taxon>Bacillati</taxon>
        <taxon>Chloroflexota</taxon>
        <taxon>Dehalococcoidia</taxon>
        <taxon>SAR202 cluster</taxon>
        <taxon>Candidatus Lucifugimonadales</taxon>
        <taxon>Candidatus Lucifugimonadaceae</taxon>
        <taxon>Candidatus Lucifugimonas</taxon>
    </lineage>
</organism>
<dbReference type="PANTHER" id="PTHR10916:SF0">
    <property type="entry name" value="LARGE RIBOSOMAL SUBUNIT PROTEIN UL29C"/>
    <property type="match status" value="1"/>
</dbReference>
<dbReference type="FunFam" id="1.10.287.310:FF:000001">
    <property type="entry name" value="50S ribosomal protein L29"/>
    <property type="match status" value="1"/>
</dbReference>
<evidence type="ECO:0000256" key="2">
    <source>
        <dbReference type="ARBA" id="ARBA00022980"/>
    </source>
</evidence>
<dbReference type="SUPFAM" id="SSF46561">
    <property type="entry name" value="Ribosomal protein L29 (L29p)"/>
    <property type="match status" value="1"/>
</dbReference>
<dbReference type="HAMAP" id="MF_00374">
    <property type="entry name" value="Ribosomal_uL29"/>
    <property type="match status" value="1"/>
</dbReference>
<reference evidence="8" key="3">
    <citation type="submission" date="2023-06" db="EMBL/GenBank/DDBJ databases">
        <title>Pangenomics reveal diversification of enzyme families and niche specialization in globally abundant SAR202 bacteria.</title>
        <authorList>
            <person name="Saw J.H.W."/>
        </authorList>
    </citation>
    <scope>NUCLEOTIDE SEQUENCE [LARGE SCALE GENOMIC DNA]</scope>
    <source>
        <strain evidence="8">JH1073</strain>
    </source>
</reference>
<dbReference type="InterPro" id="IPR001854">
    <property type="entry name" value="Ribosomal_uL29"/>
</dbReference>
<evidence type="ECO:0000313" key="9">
    <source>
        <dbReference type="Proteomes" id="UP001321249"/>
    </source>
</evidence>
<evidence type="ECO:0000256" key="1">
    <source>
        <dbReference type="ARBA" id="ARBA00009254"/>
    </source>
</evidence>
<evidence type="ECO:0000313" key="8">
    <source>
        <dbReference type="Proteomes" id="UP001219901"/>
    </source>
</evidence>
<dbReference type="InterPro" id="IPR018254">
    <property type="entry name" value="Ribosomal_uL29_CS"/>
</dbReference>
<dbReference type="CDD" id="cd00427">
    <property type="entry name" value="Ribosomal_L29_HIP"/>
    <property type="match status" value="1"/>
</dbReference>
<dbReference type="PROSITE" id="PS00579">
    <property type="entry name" value="RIBOSOMAL_L29"/>
    <property type="match status" value="1"/>
</dbReference>
<reference evidence="7" key="2">
    <citation type="journal article" date="2023" name="Nat. Commun.">
        <title>Cultivation of marine bacteria of the SAR202 clade.</title>
        <authorList>
            <person name="Lim Y."/>
            <person name="Seo J.H."/>
            <person name="Giovannoni S.J."/>
            <person name="Kang I."/>
            <person name="Cho J.C."/>
        </authorList>
    </citation>
    <scope>NUCLEOTIDE SEQUENCE</scope>
    <source>
        <strain evidence="7">JH1073</strain>
    </source>
</reference>
<evidence type="ECO:0000313" key="6">
    <source>
        <dbReference type="EMBL" id="MDG0867335.1"/>
    </source>
</evidence>
<dbReference type="GO" id="GO:0006412">
    <property type="term" value="P:translation"/>
    <property type="evidence" value="ECO:0007669"/>
    <property type="project" value="UniProtKB-UniRule"/>
</dbReference>
<dbReference type="Proteomes" id="UP001219901">
    <property type="component" value="Chromosome"/>
</dbReference>
<evidence type="ECO:0000256" key="5">
    <source>
        <dbReference type="HAMAP-Rule" id="MF_00374"/>
    </source>
</evidence>
<evidence type="ECO:0000313" key="7">
    <source>
        <dbReference type="EMBL" id="WFG40278.1"/>
    </source>
</evidence>